<comment type="caution">
    <text evidence="2">The sequence shown here is derived from an EMBL/GenBank/DDBJ whole genome shotgun (WGS) entry which is preliminary data.</text>
</comment>
<evidence type="ECO:0000259" key="1">
    <source>
        <dbReference type="Pfam" id="PF25372"/>
    </source>
</evidence>
<dbReference type="Pfam" id="PF25372">
    <property type="entry name" value="DUF7885"/>
    <property type="match status" value="2"/>
</dbReference>
<proteinExistence type="predicted"/>
<accession>A0ABD3B3W6</accession>
<dbReference type="AlphaFoldDB" id="A0ABD3B3W6"/>
<evidence type="ECO:0000313" key="3">
    <source>
        <dbReference type="Proteomes" id="UP001630127"/>
    </source>
</evidence>
<organism evidence="2 3">
    <name type="scientific">Cinchona calisaya</name>
    <dbReference type="NCBI Taxonomy" id="153742"/>
    <lineage>
        <taxon>Eukaryota</taxon>
        <taxon>Viridiplantae</taxon>
        <taxon>Streptophyta</taxon>
        <taxon>Embryophyta</taxon>
        <taxon>Tracheophyta</taxon>
        <taxon>Spermatophyta</taxon>
        <taxon>Magnoliopsida</taxon>
        <taxon>eudicotyledons</taxon>
        <taxon>Gunneridae</taxon>
        <taxon>Pentapetalae</taxon>
        <taxon>asterids</taxon>
        <taxon>lamiids</taxon>
        <taxon>Gentianales</taxon>
        <taxon>Rubiaceae</taxon>
        <taxon>Cinchonoideae</taxon>
        <taxon>Cinchoneae</taxon>
        <taxon>Cinchona</taxon>
    </lineage>
</organism>
<protein>
    <recommendedName>
        <fullName evidence="1">F-box/LRR-repeat protein 15-like leucin rich repeat domain-containing protein</fullName>
    </recommendedName>
</protein>
<dbReference type="FunFam" id="3.80.10.10:FF:000276">
    <property type="entry name" value="F-box/LRR-repeat protein 3"/>
    <property type="match status" value="1"/>
</dbReference>
<dbReference type="InterPro" id="IPR006553">
    <property type="entry name" value="Leu-rich_rpt_Cys-con_subtyp"/>
</dbReference>
<feature type="domain" description="F-box/LRR-repeat protein 15-like leucin rich repeat" evidence="1">
    <location>
        <begin position="477"/>
        <end position="633"/>
    </location>
</feature>
<dbReference type="PANTHER" id="PTHR13318:SF272">
    <property type="entry name" value="OS12G0552700 PROTEIN"/>
    <property type="match status" value="1"/>
</dbReference>
<keyword evidence="3" id="KW-1185">Reference proteome</keyword>
<dbReference type="SUPFAM" id="SSF52047">
    <property type="entry name" value="RNI-like"/>
    <property type="match status" value="2"/>
</dbReference>
<dbReference type="InterPro" id="IPR032675">
    <property type="entry name" value="LRR_dom_sf"/>
</dbReference>
<feature type="domain" description="F-box/LRR-repeat protein 15-like leucin rich repeat" evidence="1">
    <location>
        <begin position="318"/>
        <end position="474"/>
    </location>
</feature>
<sequence>MDSPNLLSFLSEDLLTRIHFFLSGDDLKSFRATCKTFHRVDSLRRTHLRILRPEFLPRLLSNFPCIISLDLSGCPRIDDGAVAVLLRCGSVPFWCGRLRRLVLSRSCGLGFYGLESLVKACPFLEAVDVSYCCTFGDLEAAAISCGGNLRDLRIDKCLGVTDVGLAKIAVGCQNLEKLSLKWCFEISDLGIDLLSKKCLNLKLLDISYLKVTREALRSISRMEKLEVLAMVGCGLVDDEGLRCLRNGCPLLKVLDISRCDKLRSSSILQVIKAHNGLLELHASYTFSEVHVTPFCHMKYTLKTLNVDGARIAPSSFQIISTSCNFLVEIGLGKCKGVTDKGILQLLSGCINLKIINLTCCSDITDLAITGIAESCQNLVCLKLECCNLLTEKSLYSLGSFSCLLEELDLTDCSGINDVGLSYLSNCSKLLCLKLGLCTDISDKGLSYIASYCSKIRELDLYRCSGVGDDGLAALSISCKKLKKLNLSYCNRVTDRGIECLGHLDVLSDLELRGLLNITGEGLIGLVAGCKRLTEVDLKWCENIDDTGFWALAHYSRNLQQINLSNCAISDVGLCMVMGNLTRLQDAKLVNLINVSINGFELALRASCVRLKKVKLLASLRFLLSHEIVEMLGTRGCRIRWD</sequence>
<dbReference type="InterPro" id="IPR057207">
    <property type="entry name" value="FBXL15_LRR"/>
</dbReference>
<dbReference type="Gene3D" id="3.80.10.10">
    <property type="entry name" value="Ribonuclease Inhibitor"/>
    <property type="match status" value="5"/>
</dbReference>
<dbReference type="SMART" id="SM00367">
    <property type="entry name" value="LRR_CC"/>
    <property type="match status" value="16"/>
</dbReference>
<dbReference type="PANTHER" id="PTHR13318">
    <property type="entry name" value="PARTNER OF PAIRED, ISOFORM B-RELATED"/>
    <property type="match status" value="1"/>
</dbReference>
<dbReference type="EMBL" id="JBJUIK010000001">
    <property type="protein sequence ID" value="KAL3538208.1"/>
    <property type="molecule type" value="Genomic_DNA"/>
</dbReference>
<dbReference type="Proteomes" id="UP001630127">
    <property type="component" value="Unassembled WGS sequence"/>
</dbReference>
<gene>
    <name evidence="2" type="ORF">ACH5RR_001574</name>
</gene>
<reference evidence="2 3" key="1">
    <citation type="submission" date="2024-11" db="EMBL/GenBank/DDBJ databases">
        <title>A near-complete genome assembly of Cinchona calisaya.</title>
        <authorList>
            <person name="Lian D.C."/>
            <person name="Zhao X.W."/>
            <person name="Wei L."/>
        </authorList>
    </citation>
    <scope>NUCLEOTIDE SEQUENCE [LARGE SCALE GENOMIC DNA]</scope>
    <source>
        <tissue evidence="2">Nenye</tissue>
    </source>
</reference>
<evidence type="ECO:0000313" key="2">
    <source>
        <dbReference type="EMBL" id="KAL3538208.1"/>
    </source>
</evidence>
<name>A0ABD3B3W6_9GENT</name>